<dbReference type="EMBL" id="JACWLN010000006">
    <property type="protein sequence ID" value="MBD1261702.1"/>
    <property type="molecule type" value="Genomic_DNA"/>
</dbReference>
<keyword evidence="5" id="KW-1185">Reference proteome</keyword>
<evidence type="ECO:0000313" key="2">
    <source>
        <dbReference type="EMBL" id="MBD1261702.1"/>
    </source>
</evidence>
<keyword evidence="1" id="KW-0812">Transmembrane</keyword>
<dbReference type="EMBL" id="QGGQ01000007">
    <property type="protein sequence ID" value="PWK22492.1"/>
    <property type="molecule type" value="Genomic_DNA"/>
</dbReference>
<sequence>MILPLLLGIAMLVWGGINFRKYLLFITGIKMKGTVTQAGYKEQGIRRKVAMAEITYKYEIDGKEYTNTEISDEQKHLFKTQSMKGETIAIMVRKNAPEIATLRSSGHYIKSFIFFLIIGLLSALVGIASM</sequence>
<evidence type="ECO:0000313" key="4">
    <source>
        <dbReference type="Proteomes" id="UP000245667"/>
    </source>
</evidence>
<keyword evidence="1" id="KW-1133">Transmembrane helix</keyword>
<proteinExistence type="predicted"/>
<dbReference type="OrthoDB" id="1441525at2"/>
<evidence type="ECO:0000313" key="3">
    <source>
        <dbReference type="EMBL" id="PWK22492.1"/>
    </source>
</evidence>
<accession>A0A316DYT6</accession>
<evidence type="ECO:0000313" key="5">
    <source>
        <dbReference type="Proteomes" id="UP000651837"/>
    </source>
</evidence>
<dbReference type="RefSeq" id="WP_109652127.1">
    <property type="nucleotide sequence ID" value="NZ_JACWLN010000006.1"/>
</dbReference>
<organism evidence="3 4">
    <name type="scientific">Maribacter polysiphoniae</name>
    <dbReference type="NCBI Taxonomy" id="429344"/>
    <lineage>
        <taxon>Bacteria</taxon>
        <taxon>Pseudomonadati</taxon>
        <taxon>Bacteroidota</taxon>
        <taxon>Flavobacteriia</taxon>
        <taxon>Flavobacteriales</taxon>
        <taxon>Flavobacteriaceae</taxon>
        <taxon>Maribacter</taxon>
    </lineage>
</organism>
<name>A0A316DYT6_9FLAO</name>
<feature type="transmembrane region" description="Helical" evidence="1">
    <location>
        <begin position="6"/>
        <end position="23"/>
    </location>
</feature>
<reference evidence="2 5" key="2">
    <citation type="submission" date="2020-07" db="EMBL/GenBank/DDBJ databases">
        <title>The draft genome sequence of Maribacter polysiphoniae KCTC 22021.</title>
        <authorList>
            <person name="Mu L."/>
        </authorList>
    </citation>
    <scope>NUCLEOTIDE SEQUENCE [LARGE SCALE GENOMIC DNA]</scope>
    <source>
        <strain evidence="2 5">KCTC 22021</strain>
    </source>
</reference>
<reference evidence="3 4" key="1">
    <citation type="submission" date="2018-05" db="EMBL/GenBank/DDBJ databases">
        <title>Genomic Encyclopedia of Archaeal and Bacterial Type Strains, Phase II (KMG-II): from individual species to whole genera.</title>
        <authorList>
            <person name="Goeker M."/>
        </authorList>
    </citation>
    <scope>NUCLEOTIDE SEQUENCE [LARGE SCALE GENOMIC DNA]</scope>
    <source>
        <strain evidence="3 4">DSM 23514</strain>
    </source>
</reference>
<dbReference type="AlphaFoldDB" id="A0A316DYT6"/>
<keyword evidence="1" id="KW-0472">Membrane</keyword>
<dbReference type="Proteomes" id="UP000651837">
    <property type="component" value="Unassembled WGS sequence"/>
</dbReference>
<evidence type="ECO:0000256" key="1">
    <source>
        <dbReference type="SAM" id="Phobius"/>
    </source>
</evidence>
<feature type="transmembrane region" description="Helical" evidence="1">
    <location>
        <begin position="112"/>
        <end position="129"/>
    </location>
</feature>
<gene>
    <name evidence="2" type="ORF">HZY62_13945</name>
    <name evidence="3" type="ORF">LX92_02966</name>
</gene>
<protein>
    <submittedName>
        <fullName evidence="2">DUF3592 domain-containing protein</fullName>
    </submittedName>
    <submittedName>
        <fullName evidence="3">Uncharacterized protein DUF3592</fullName>
    </submittedName>
</protein>
<dbReference type="Proteomes" id="UP000245667">
    <property type="component" value="Unassembled WGS sequence"/>
</dbReference>
<comment type="caution">
    <text evidence="3">The sequence shown here is derived from an EMBL/GenBank/DDBJ whole genome shotgun (WGS) entry which is preliminary data.</text>
</comment>